<accession>A0ABM7VMD3</accession>
<gene>
    <name evidence="1" type="ORF">PEPS_44500</name>
</gene>
<reference evidence="1 2" key="1">
    <citation type="submission" date="2021-12" db="EMBL/GenBank/DDBJ databases">
        <title>Genome sequencing of bacteria with rrn-lacking chromosome and rrn-plasmid.</title>
        <authorList>
            <person name="Anda M."/>
            <person name="Iwasaki W."/>
        </authorList>
    </citation>
    <scope>NUCLEOTIDE SEQUENCE [LARGE SCALE GENOMIC DNA]</scope>
    <source>
        <strain evidence="1 2">NBRC 101262</strain>
        <plasmid evidence="1 2">pPP6</plasmid>
    </source>
</reference>
<evidence type="ECO:0008006" key="3">
    <source>
        <dbReference type="Google" id="ProtNLM"/>
    </source>
</evidence>
<dbReference type="Proteomes" id="UP001354989">
    <property type="component" value="Plasmid pPP6"/>
</dbReference>
<evidence type="ECO:0000313" key="2">
    <source>
        <dbReference type="Proteomes" id="UP001354989"/>
    </source>
</evidence>
<name>A0ABM7VMD3_9BACT</name>
<evidence type="ECO:0000313" key="1">
    <source>
        <dbReference type="EMBL" id="BDD02170.1"/>
    </source>
</evidence>
<dbReference type="SUPFAM" id="SSF51445">
    <property type="entry name" value="(Trans)glycosidases"/>
    <property type="match status" value="1"/>
</dbReference>
<geneLocation type="plasmid" evidence="1 2">
    <name>pPP6</name>
</geneLocation>
<keyword evidence="1" id="KW-0614">Plasmid</keyword>
<dbReference type="EMBL" id="AP025298">
    <property type="protein sequence ID" value="BDD02170.1"/>
    <property type="molecule type" value="Genomic_DNA"/>
</dbReference>
<proteinExistence type="predicted"/>
<protein>
    <recommendedName>
        <fullName evidence="3">Glycoside hydrolase family 5 domain-containing protein</fullName>
    </recommendedName>
</protein>
<sequence>MNLLALMVAGGLAFGGCNNETDLPNPAANLSMNSKVVSTDFIGNGAQWGGYEMASKWLNGQESLSEADWATLFKRIDFMRPPFLRIMFNSGGIAPADYSSAKTKSLFKMLEYAQSRNIEVVFGEWGYAHKGADLLDVDQEWVSNSVQFLDYLIEKKGFSCIKTTNIINEPNGDWSAARSRYDVWLKVQQQYIQAMKKFPALQAVQLTGPDIAVFKDAAAKDWIQRASNDIGKNIGMYDIHAYVGQQFVKSGQYGQMLHEFKEATPAGKKLVLTELGFKYISQEDVDLKNENIKAIENDKFAGDDSNMMVYKPFYGVDMADAIIQGMRQGVSGTLVWSMDDAMYNSPKGNDYNTPELKKWGFWNILGEEHCNDAKDEAIRPFFYPVSLLCRYFPAGSTIYTLDLGAKKGLRAVMAEKDGKYTIAMVNGHYATYELNLLNKKLGGQDMDVYRYQAKFDGSDTFDAPTDKDGFAVPTETNRHFQFNENTPFEIKGQSVVLLTNMK</sequence>
<dbReference type="InterPro" id="IPR017853">
    <property type="entry name" value="GH"/>
</dbReference>
<organism evidence="1 2">
    <name type="scientific">Persicobacter psychrovividus</name>
    <dbReference type="NCBI Taxonomy" id="387638"/>
    <lineage>
        <taxon>Bacteria</taxon>
        <taxon>Pseudomonadati</taxon>
        <taxon>Bacteroidota</taxon>
        <taxon>Cytophagia</taxon>
        <taxon>Cytophagales</taxon>
        <taxon>Persicobacteraceae</taxon>
        <taxon>Persicobacter</taxon>
    </lineage>
</organism>
<dbReference type="Gene3D" id="3.20.20.80">
    <property type="entry name" value="Glycosidases"/>
    <property type="match status" value="1"/>
</dbReference>
<keyword evidence="2" id="KW-1185">Reference proteome</keyword>